<proteinExistence type="predicted"/>
<dbReference type="RefSeq" id="XP_022637926.1">
    <property type="nucleotide sequence ID" value="XM_022782205.1"/>
</dbReference>
<evidence type="ECO:0000313" key="3">
    <source>
        <dbReference type="RefSeq" id="XP_022637926.1"/>
    </source>
</evidence>
<dbReference type="Proteomes" id="UP000087766">
    <property type="component" value="Chromosome 6"/>
</dbReference>
<dbReference type="PANTHER" id="PTHR33223">
    <property type="entry name" value="CCHC-TYPE DOMAIN-CONTAINING PROTEIN"/>
    <property type="match status" value="1"/>
</dbReference>
<reference evidence="2" key="1">
    <citation type="journal article" date="2014" name="Nat. Commun.">
        <title>Genome sequence of mungbean and insights into evolution within Vigna species.</title>
        <authorList>
            <person name="Kang Y.J."/>
            <person name="Kim S.K."/>
            <person name="Kim M.Y."/>
            <person name="Lestari P."/>
            <person name="Kim K.H."/>
            <person name="Ha B.K."/>
            <person name="Jun T.H."/>
            <person name="Hwang W.J."/>
            <person name="Lee T."/>
            <person name="Lee J."/>
            <person name="Shim S."/>
            <person name="Yoon M.Y."/>
            <person name="Jang Y.E."/>
            <person name="Han K.S."/>
            <person name="Taeprayoon P."/>
            <person name="Yoon N."/>
            <person name="Somta P."/>
            <person name="Tanya P."/>
            <person name="Kim K.S."/>
            <person name="Gwag J.G."/>
            <person name="Moon J.K."/>
            <person name="Lee Y.H."/>
            <person name="Park B.S."/>
            <person name="Bombarely A."/>
            <person name="Doyle J.J."/>
            <person name="Jackson S.A."/>
            <person name="Schafleitner R."/>
            <person name="Srinives P."/>
            <person name="Varshney R.K."/>
            <person name="Lee S.H."/>
        </authorList>
    </citation>
    <scope>NUCLEOTIDE SEQUENCE [LARGE SCALE GENOMIC DNA]</scope>
    <source>
        <strain evidence="2">cv. VC1973A</strain>
    </source>
</reference>
<evidence type="ECO:0000313" key="2">
    <source>
        <dbReference type="Proteomes" id="UP000087766"/>
    </source>
</evidence>
<feature type="domain" description="Retrotransposon gag" evidence="1">
    <location>
        <begin position="209"/>
        <end position="300"/>
    </location>
</feature>
<dbReference type="GeneID" id="111241863"/>
<dbReference type="PANTHER" id="PTHR33223:SF8">
    <property type="entry name" value="OS04G0172440 PROTEIN"/>
    <property type="match status" value="1"/>
</dbReference>
<organism evidence="2 3">
    <name type="scientific">Vigna radiata var. radiata</name>
    <name type="common">Mung bean</name>
    <name type="synonym">Phaseolus aureus</name>
    <dbReference type="NCBI Taxonomy" id="3916"/>
    <lineage>
        <taxon>Eukaryota</taxon>
        <taxon>Viridiplantae</taxon>
        <taxon>Streptophyta</taxon>
        <taxon>Embryophyta</taxon>
        <taxon>Tracheophyta</taxon>
        <taxon>Spermatophyta</taxon>
        <taxon>Magnoliopsida</taxon>
        <taxon>eudicotyledons</taxon>
        <taxon>Gunneridae</taxon>
        <taxon>Pentapetalae</taxon>
        <taxon>rosids</taxon>
        <taxon>fabids</taxon>
        <taxon>Fabales</taxon>
        <taxon>Fabaceae</taxon>
        <taxon>Papilionoideae</taxon>
        <taxon>50 kb inversion clade</taxon>
        <taxon>NPAAA clade</taxon>
        <taxon>indigoferoid/millettioid clade</taxon>
        <taxon>Phaseoleae</taxon>
        <taxon>Vigna</taxon>
    </lineage>
</organism>
<reference evidence="3" key="2">
    <citation type="submission" date="2025-08" db="UniProtKB">
        <authorList>
            <consortium name="RefSeq"/>
        </authorList>
    </citation>
    <scope>IDENTIFICATION</scope>
    <source>
        <tissue evidence="3">Leaf</tissue>
    </source>
</reference>
<accession>A0A3Q0F355</accession>
<name>A0A3Q0F355_VIGRR</name>
<protein>
    <submittedName>
        <fullName evidence="3">Uncharacterized protein LOC111241863</fullName>
    </submittedName>
</protein>
<dbReference type="Pfam" id="PF03732">
    <property type="entry name" value="Retrotrans_gag"/>
    <property type="match status" value="1"/>
</dbReference>
<evidence type="ECO:0000259" key="1">
    <source>
        <dbReference type="Pfam" id="PF03732"/>
    </source>
</evidence>
<dbReference type="KEGG" id="vra:111241863"/>
<sequence length="432" mass="48400">MEDWEEERETVKADISQLKDQVGQILEALKAMKTAGDTSSAKAEDNTHPPIHNAVGTQFTFPMYGLPPGYTPPIGDQSEEPPLTLPITNSIIPTSTQGPIIATEAKTIEASKPLHTVIAQETPLHAKVEGTKDKLDILEDRLRAIEGFESYGFGDVARLSLAPGVTIPHKFKVPKFEKYKGNTCPKNHLTMYCRKMAAYAHDDKLLIHLFQDSLADAALSWYTHLNSSHIHSWENLADAFIRQYKYNIHDAPDRLQLHHMTKKEEESFKEYAQRWRELAAQVEPPLYDKEMVAMFVSTLQPPFYEHMIGNVSSNFADIIIIGERIEIGLKSGKITSQAITPKKSIFNVGKKKEGGVHATSSVSLWRGHAPTHGYPPSSSYPPYVNNTTPGPQMKYRQPGYHQPQRSQIMLGEPEPVWVLIRTWVKALTPGGT</sequence>
<keyword evidence="2" id="KW-1185">Reference proteome</keyword>
<dbReference type="InterPro" id="IPR005162">
    <property type="entry name" value="Retrotrans_gag_dom"/>
</dbReference>
<dbReference type="AlphaFoldDB" id="A0A3Q0F355"/>
<dbReference type="OrthoDB" id="1750196at2759"/>
<gene>
    <name evidence="3" type="primary">LOC111241863</name>
</gene>